<gene>
    <name evidence="3" type="ORF">F3Y22_tig00113726pilonHSYRG00434</name>
</gene>
<feature type="transmembrane region" description="Helical" evidence="2">
    <location>
        <begin position="22"/>
        <end position="40"/>
    </location>
</feature>
<dbReference type="AlphaFoldDB" id="A0A6A2WNY3"/>
<keyword evidence="4" id="KW-1185">Reference proteome</keyword>
<evidence type="ECO:0000256" key="1">
    <source>
        <dbReference type="SAM" id="MobiDB-lite"/>
    </source>
</evidence>
<dbReference type="OrthoDB" id="2107166at2759"/>
<comment type="caution">
    <text evidence="3">The sequence shown here is derived from an EMBL/GenBank/DDBJ whole genome shotgun (WGS) entry which is preliminary data.</text>
</comment>
<organism evidence="3 4">
    <name type="scientific">Hibiscus syriacus</name>
    <name type="common">Rose of Sharon</name>
    <dbReference type="NCBI Taxonomy" id="106335"/>
    <lineage>
        <taxon>Eukaryota</taxon>
        <taxon>Viridiplantae</taxon>
        <taxon>Streptophyta</taxon>
        <taxon>Embryophyta</taxon>
        <taxon>Tracheophyta</taxon>
        <taxon>Spermatophyta</taxon>
        <taxon>Magnoliopsida</taxon>
        <taxon>eudicotyledons</taxon>
        <taxon>Gunneridae</taxon>
        <taxon>Pentapetalae</taxon>
        <taxon>rosids</taxon>
        <taxon>malvids</taxon>
        <taxon>Malvales</taxon>
        <taxon>Malvaceae</taxon>
        <taxon>Malvoideae</taxon>
        <taxon>Hibiscus</taxon>
    </lineage>
</organism>
<proteinExistence type="predicted"/>
<dbReference type="EMBL" id="VEPZ02001721">
    <property type="protein sequence ID" value="KAE8661371.1"/>
    <property type="molecule type" value="Genomic_DNA"/>
</dbReference>
<evidence type="ECO:0000313" key="4">
    <source>
        <dbReference type="Proteomes" id="UP000436088"/>
    </source>
</evidence>
<evidence type="ECO:0000256" key="2">
    <source>
        <dbReference type="SAM" id="Phobius"/>
    </source>
</evidence>
<reference evidence="3" key="1">
    <citation type="submission" date="2019-09" db="EMBL/GenBank/DDBJ databases">
        <title>Draft genome information of white flower Hibiscus syriacus.</title>
        <authorList>
            <person name="Kim Y.-M."/>
        </authorList>
    </citation>
    <scope>NUCLEOTIDE SEQUENCE [LARGE SCALE GENOMIC DNA]</scope>
    <source>
        <strain evidence="3">YM2019G1</strain>
    </source>
</reference>
<protein>
    <submittedName>
        <fullName evidence="3">Jojoba acyl CoA reductase-related male sterility protein</fullName>
    </submittedName>
</protein>
<dbReference type="Proteomes" id="UP000436088">
    <property type="component" value="Unassembled WGS sequence"/>
</dbReference>
<feature type="region of interest" description="Disordered" evidence="1">
    <location>
        <begin position="48"/>
        <end position="84"/>
    </location>
</feature>
<accession>A0A6A2WNY3</accession>
<feature type="region of interest" description="Disordered" evidence="1">
    <location>
        <begin position="1"/>
        <end position="20"/>
    </location>
</feature>
<name>A0A6A2WNY3_HIBSY</name>
<evidence type="ECO:0000313" key="3">
    <source>
        <dbReference type="EMBL" id="KAE8661371.1"/>
    </source>
</evidence>
<keyword evidence="2" id="KW-0812">Transmembrane</keyword>
<keyword evidence="2" id="KW-1133">Transmembrane helix</keyword>
<sequence length="127" mass="13542">MSNSPASSNEGDKHPANSKEAAVAKTAGFVVFSGIAMSILKTLNPFKKERDATSPSQQPAVESIQSSPIPDSPPPLFPEPTITKKAGGLYGAKTARILGTSDRYCEMRYSLGSVQKIWGSNRCNQRG</sequence>
<keyword evidence="2" id="KW-0472">Membrane</keyword>